<keyword evidence="4" id="KW-1185">Reference proteome</keyword>
<dbReference type="RefSeq" id="WP_070787830.1">
    <property type="nucleotide sequence ID" value="NZ_MKIQ01000027.1"/>
</dbReference>
<dbReference type="AlphaFoldDB" id="A0A9Q5JG02"/>
<name>A0A9Q5JG02_9LACT</name>
<dbReference type="PROSITE" id="PS51084">
    <property type="entry name" value="HIT_2"/>
    <property type="match status" value="1"/>
</dbReference>
<proteinExistence type="predicted"/>
<dbReference type="Proteomes" id="UP000177273">
    <property type="component" value="Unassembled WGS sequence"/>
</dbReference>
<gene>
    <name evidence="3" type="ORF">BG262_02535</name>
</gene>
<sequence length="151" mass="17779">MEWWEDRILSAQNGTNPMLILETNAGYAVFGDVQFLPGYCVLLPKHEVSSLNDLELEERTQFLQDMSLVGDAIIKVCNPSRVNYDILGNTDKFLHAHIFPRYIWEDKERQKMPVWTYDKSNWSNEETLYSEEKYGQLKQMIKSKLDEIVRK</sequence>
<evidence type="ECO:0000259" key="2">
    <source>
        <dbReference type="PROSITE" id="PS51084"/>
    </source>
</evidence>
<dbReference type="OrthoDB" id="9784774at2"/>
<evidence type="ECO:0000313" key="4">
    <source>
        <dbReference type="Proteomes" id="UP000177273"/>
    </source>
</evidence>
<dbReference type="Pfam" id="PF01230">
    <property type="entry name" value="HIT"/>
    <property type="match status" value="1"/>
</dbReference>
<dbReference type="InterPro" id="IPR036265">
    <property type="entry name" value="HIT-like_sf"/>
</dbReference>
<comment type="caution">
    <text evidence="1">Lacks conserved residue(s) required for the propagation of feature annotation.</text>
</comment>
<evidence type="ECO:0000256" key="1">
    <source>
        <dbReference type="PROSITE-ProRule" id="PRU00464"/>
    </source>
</evidence>
<reference evidence="4" key="1">
    <citation type="submission" date="2016-09" db="EMBL/GenBank/DDBJ databases">
        <title>Draft genome sequence of a novel species of the family Streptococcaceae isolated from flowers.</title>
        <authorList>
            <person name="Chuah L.-O."/>
            <person name="Yap K.-P."/>
            <person name="Thong K.L."/>
            <person name="Liong M.T."/>
            <person name="Ahmad R."/>
            <person name="Rusul G."/>
        </authorList>
    </citation>
    <scope>NUCLEOTIDE SEQUENCE [LARGE SCALE GENOMIC DNA]</scope>
    <source>
        <strain evidence="4">HibF3</strain>
    </source>
</reference>
<dbReference type="EMBL" id="MKIQ01000027">
    <property type="protein sequence ID" value="OFI46697.1"/>
    <property type="molecule type" value="Genomic_DNA"/>
</dbReference>
<organism evidence="3 4">
    <name type="scientific">Floricoccus penangensis</name>
    <dbReference type="NCBI Taxonomy" id="1859475"/>
    <lineage>
        <taxon>Bacteria</taxon>
        <taxon>Bacillati</taxon>
        <taxon>Bacillota</taxon>
        <taxon>Bacilli</taxon>
        <taxon>Lactobacillales</taxon>
        <taxon>Streptococcaceae</taxon>
        <taxon>Floricoccus</taxon>
    </lineage>
</organism>
<comment type="caution">
    <text evidence="3">The sequence shown here is derived from an EMBL/GenBank/DDBJ whole genome shotgun (WGS) entry which is preliminary data.</text>
</comment>
<feature type="domain" description="HIT" evidence="2">
    <location>
        <begin position="7"/>
        <end position="109"/>
    </location>
</feature>
<dbReference type="InterPro" id="IPR011146">
    <property type="entry name" value="HIT-like"/>
</dbReference>
<dbReference type="SUPFAM" id="SSF54197">
    <property type="entry name" value="HIT-like"/>
    <property type="match status" value="1"/>
</dbReference>
<evidence type="ECO:0000313" key="3">
    <source>
        <dbReference type="EMBL" id="OFI46697.1"/>
    </source>
</evidence>
<dbReference type="GO" id="GO:0003824">
    <property type="term" value="F:catalytic activity"/>
    <property type="evidence" value="ECO:0007669"/>
    <property type="project" value="InterPro"/>
</dbReference>
<protein>
    <recommendedName>
        <fullName evidence="2">HIT domain-containing protein</fullName>
    </recommendedName>
</protein>
<accession>A0A9Q5JG02</accession>
<dbReference type="Gene3D" id="3.30.428.10">
    <property type="entry name" value="HIT-like"/>
    <property type="match status" value="1"/>
</dbReference>